<evidence type="ECO:0000313" key="1">
    <source>
        <dbReference type="EMBL" id="GCA64934.1"/>
    </source>
</evidence>
<evidence type="ECO:0000313" key="2">
    <source>
        <dbReference type="Proteomes" id="UP000265618"/>
    </source>
</evidence>
<gene>
    <name evidence="1" type="ORF">KIPB_015776</name>
</gene>
<name>A0A391NUR2_9EUKA</name>
<comment type="caution">
    <text evidence="1">The sequence shown here is derived from an EMBL/GenBank/DDBJ whole genome shotgun (WGS) entry which is preliminary data.</text>
</comment>
<organism evidence="1 2">
    <name type="scientific">Kipferlia bialata</name>
    <dbReference type="NCBI Taxonomy" id="797122"/>
    <lineage>
        <taxon>Eukaryota</taxon>
        <taxon>Metamonada</taxon>
        <taxon>Carpediemonas-like organisms</taxon>
        <taxon>Kipferlia</taxon>
    </lineage>
</organism>
<dbReference type="EMBL" id="BDIP01009095">
    <property type="protein sequence ID" value="GCA64934.1"/>
    <property type="molecule type" value="Genomic_DNA"/>
</dbReference>
<protein>
    <submittedName>
        <fullName evidence="1">Uncharacterized protein</fullName>
    </submittedName>
</protein>
<accession>A0A391NUR2</accession>
<dbReference type="AlphaFoldDB" id="A0A391NUR2"/>
<reference evidence="1 2" key="1">
    <citation type="journal article" date="2018" name="PLoS ONE">
        <title>The draft genome of Kipferlia bialata reveals reductive genome evolution in fornicate parasites.</title>
        <authorList>
            <person name="Tanifuji G."/>
            <person name="Takabayashi S."/>
            <person name="Kume K."/>
            <person name="Takagi M."/>
            <person name="Nakayama T."/>
            <person name="Kamikawa R."/>
            <person name="Inagaki Y."/>
            <person name="Hashimoto T."/>
        </authorList>
    </citation>
    <scope>NUCLEOTIDE SEQUENCE [LARGE SCALE GENOMIC DNA]</scope>
    <source>
        <strain evidence="1">NY0173</strain>
    </source>
</reference>
<proteinExistence type="predicted"/>
<dbReference type="Proteomes" id="UP000265618">
    <property type="component" value="Unassembled WGS sequence"/>
</dbReference>
<feature type="non-terminal residue" evidence="1">
    <location>
        <position position="1"/>
    </location>
</feature>
<keyword evidence="2" id="KW-1185">Reference proteome</keyword>
<sequence>DPTKDASKVVHKNAFEVGGELFEFVPDLAAIDSDLKELHRVLDTMGLNPRTMTDFHVTPRVRRQQQDEERYRYYSML</sequence>